<protein>
    <recommendedName>
        <fullName evidence="4">3-dehydroquinate dehydratase</fullName>
        <shortName evidence="4">3-dehydroquinase</shortName>
        <ecNumber evidence="4">4.2.1.10</ecNumber>
    </recommendedName>
    <alternativeName>
        <fullName evidence="4">Type I DHQase</fullName>
    </alternativeName>
    <alternativeName>
        <fullName evidence="4">Type I dehydroquinase</fullName>
        <shortName evidence="4">DHQ1</shortName>
    </alternativeName>
</protein>
<feature type="binding site" evidence="4">
    <location>
        <position position="181"/>
    </location>
    <ligand>
        <name>3-dehydroquinate</name>
        <dbReference type="ChEBI" id="CHEBI:32364"/>
    </ligand>
</feature>
<comment type="subunit">
    <text evidence="4">Homodimer.</text>
</comment>
<dbReference type="AlphaFoldDB" id="A0A081EXC3"/>
<feature type="binding site" evidence="4">
    <location>
        <begin position="29"/>
        <end position="31"/>
    </location>
    <ligand>
        <name>3-dehydroquinate</name>
        <dbReference type="ChEBI" id="CHEBI:32364"/>
    </ligand>
</feature>
<evidence type="ECO:0000313" key="5">
    <source>
        <dbReference type="EMBL" id="KDS92061.2"/>
    </source>
</evidence>
<feature type="active site" description="Proton donor/acceptor" evidence="4">
    <location>
        <position position="114"/>
    </location>
</feature>
<keyword evidence="2 4" id="KW-0456">Lyase</keyword>
<comment type="caution">
    <text evidence="4">Lacks conserved residue(s) required for the propagation of feature annotation.</text>
</comment>
<comment type="caution">
    <text evidence="5">The sequence shown here is derived from an EMBL/GenBank/DDBJ whole genome shotgun (WGS) entry which is preliminary data.</text>
</comment>
<dbReference type="SUPFAM" id="SSF51569">
    <property type="entry name" value="Aldolase"/>
    <property type="match status" value="1"/>
</dbReference>
<keyword evidence="6" id="KW-1185">Reference proteome</keyword>
<accession>A0A081EXC3</accession>
<keyword evidence="4" id="KW-0028">Amino-acid biosynthesis</keyword>
<dbReference type="EMBL" id="JNFH02000047">
    <property type="protein sequence ID" value="KDS92061.2"/>
    <property type="molecule type" value="Genomic_DNA"/>
</dbReference>
<gene>
    <name evidence="4" type="primary">aroD</name>
    <name evidence="5" type="ORF">FK85_08580</name>
</gene>
<dbReference type="GO" id="GO:0009073">
    <property type="term" value="P:aromatic amino acid family biosynthetic process"/>
    <property type="evidence" value="ECO:0007669"/>
    <property type="project" value="UniProtKB-KW"/>
</dbReference>
<sequence length="245" mass="27024">MNFEAFVLAATTNDLTREPAARGLADIIEFRMDKADDPLAQLDDYDGELPLIATNRTRWFGGQAADTGRLDRLSAASRSDHVEVVDVELETARGMEWILDELRDNAVDCIVSHHTFEDTPEREVLDAIFRQCGEYGDIAKVATFPRKHTDVLRLLRSINVATKKGIDVAGISMGRIGSHSRAVAPIYGSRLGYAPLADDESEYAPGQIPLERLRTLIDDLTAESEIQSAAAAAEDHPENRQPAKH</sequence>
<dbReference type="HAMAP" id="MF_00214">
    <property type="entry name" value="AroD"/>
    <property type="match status" value="1"/>
</dbReference>
<dbReference type="PANTHER" id="PTHR43699">
    <property type="entry name" value="3-DEHYDROQUINATE DEHYDRATASE"/>
    <property type="match status" value="1"/>
</dbReference>
<name>A0A081EXC3_9EURY</name>
<keyword evidence="4" id="KW-0057">Aromatic amino acid biosynthesis</keyword>
<dbReference type="Proteomes" id="UP000053331">
    <property type="component" value="Unassembled WGS sequence"/>
</dbReference>
<feature type="binding site" evidence="4">
    <location>
        <position position="56"/>
    </location>
    <ligand>
        <name>3-dehydroquinate</name>
        <dbReference type="ChEBI" id="CHEBI:32364"/>
    </ligand>
</feature>
<dbReference type="InterPro" id="IPR050146">
    <property type="entry name" value="Type-I_3-dehydroquinase"/>
</dbReference>
<feature type="active site" description="Schiff-base intermediate with substrate" evidence="4">
    <location>
        <position position="140"/>
    </location>
</feature>
<dbReference type="CDD" id="cd00502">
    <property type="entry name" value="DHQase_I"/>
    <property type="match status" value="1"/>
</dbReference>
<dbReference type="Gene3D" id="3.20.20.70">
    <property type="entry name" value="Aldolase class I"/>
    <property type="match status" value="1"/>
</dbReference>
<evidence type="ECO:0000256" key="2">
    <source>
        <dbReference type="ARBA" id="ARBA00023239"/>
    </source>
</evidence>
<evidence type="ECO:0000256" key="1">
    <source>
        <dbReference type="ARBA" id="ARBA00001864"/>
    </source>
</evidence>
<comment type="similarity">
    <text evidence="4">Belongs to the type-I 3-dehydroquinase family.</text>
</comment>
<keyword evidence="3 4" id="KW-0704">Schiff base</keyword>
<evidence type="ECO:0000313" key="6">
    <source>
        <dbReference type="Proteomes" id="UP000053331"/>
    </source>
</evidence>
<dbReference type="EC" id="4.2.1.10" evidence="4"/>
<dbReference type="OrthoDB" id="34329at2157"/>
<dbReference type="Pfam" id="PF01487">
    <property type="entry name" value="DHquinase_I"/>
    <property type="match status" value="1"/>
</dbReference>
<dbReference type="GO" id="GO:0003855">
    <property type="term" value="F:3-dehydroquinate dehydratase activity"/>
    <property type="evidence" value="ECO:0007669"/>
    <property type="project" value="UniProtKB-UniRule"/>
</dbReference>
<comment type="function">
    <text evidence="4">Involved in the third step of the chorismate pathway, which leads to the biosynthesis of aromatic amino acids. Catalyzes the cis-dehydration of 3-dehydroquinate (DHQ) and introduces the first double bond of the aromatic ring to yield 3-dehydroshikimate.</text>
</comment>
<feature type="binding site" evidence="4">
    <location>
        <position position="207"/>
    </location>
    <ligand>
        <name>3-dehydroquinate</name>
        <dbReference type="ChEBI" id="CHEBI:32364"/>
    </ligand>
</feature>
<evidence type="ECO:0000256" key="4">
    <source>
        <dbReference type="HAMAP-Rule" id="MF_00214"/>
    </source>
</evidence>
<dbReference type="UniPathway" id="UPA00053">
    <property type="reaction ID" value="UER00086"/>
</dbReference>
<dbReference type="PANTHER" id="PTHR43699:SF1">
    <property type="entry name" value="3-DEHYDROQUINATE DEHYDRATASE"/>
    <property type="match status" value="1"/>
</dbReference>
<dbReference type="GO" id="GO:0046279">
    <property type="term" value="P:3,4-dihydroxybenzoate biosynthetic process"/>
    <property type="evidence" value="ECO:0007669"/>
    <property type="project" value="UniProtKB-ARBA"/>
</dbReference>
<evidence type="ECO:0000256" key="3">
    <source>
        <dbReference type="ARBA" id="ARBA00023270"/>
    </source>
</evidence>
<organism evidence="5 6">
    <name type="scientific">Halorubrum saccharovorum</name>
    <dbReference type="NCBI Taxonomy" id="2248"/>
    <lineage>
        <taxon>Archaea</taxon>
        <taxon>Methanobacteriati</taxon>
        <taxon>Methanobacteriota</taxon>
        <taxon>Stenosarchaea group</taxon>
        <taxon>Halobacteria</taxon>
        <taxon>Halobacteriales</taxon>
        <taxon>Haloferacaceae</taxon>
        <taxon>Halorubrum</taxon>
    </lineage>
</organism>
<dbReference type="InterPro" id="IPR001381">
    <property type="entry name" value="DHquinase_I"/>
</dbReference>
<dbReference type="GO" id="GO:0008652">
    <property type="term" value="P:amino acid biosynthetic process"/>
    <property type="evidence" value="ECO:0007669"/>
    <property type="project" value="UniProtKB-KW"/>
</dbReference>
<dbReference type="InterPro" id="IPR013785">
    <property type="entry name" value="Aldolase_TIM"/>
</dbReference>
<proteinExistence type="inferred from homology"/>
<comment type="pathway">
    <text evidence="4">Metabolic intermediate biosynthesis; chorismate biosynthesis; chorismate from D-erythrose 4-phosphate and phosphoenolpyruvate: step 3/7.</text>
</comment>
<comment type="catalytic activity">
    <reaction evidence="1 4">
        <text>3-dehydroquinate = 3-dehydroshikimate + H2O</text>
        <dbReference type="Rhea" id="RHEA:21096"/>
        <dbReference type="ChEBI" id="CHEBI:15377"/>
        <dbReference type="ChEBI" id="CHEBI:16630"/>
        <dbReference type="ChEBI" id="CHEBI:32364"/>
        <dbReference type="EC" id="4.2.1.10"/>
    </reaction>
</comment>
<dbReference type="GO" id="GO:0009423">
    <property type="term" value="P:chorismate biosynthetic process"/>
    <property type="evidence" value="ECO:0007669"/>
    <property type="project" value="UniProtKB-UniRule"/>
</dbReference>
<reference evidence="5 6" key="1">
    <citation type="journal article" date="2015" name="Genome Announc.">
        <title>Draft genome sequence of a Halorubrum H3 strain isolated from the burlinskoye salt lake (Altai Krai, Russia).</title>
        <authorList>
            <person name="Rozanov A.S."/>
            <person name="Bryanskaya A.V."/>
            <person name="Malup T.K."/>
            <person name="Kotenko A.V."/>
            <person name="Peltek S.E."/>
        </authorList>
    </citation>
    <scope>NUCLEOTIDE SEQUENCE [LARGE SCALE GENOMIC DNA]</scope>
    <source>
        <strain evidence="5 6">H3</strain>
    </source>
</reference>